<evidence type="ECO:0000256" key="3">
    <source>
        <dbReference type="ARBA" id="ARBA00022679"/>
    </source>
</evidence>
<evidence type="ECO:0000256" key="1">
    <source>
        <dbReference type="ARBA" id="ARBA00000877"/>
    </source>
</evidence>
<evidence type="ECO:0000256" key="9">
    <source>
        <dbReference type="ARBA" id="ARBA00023136"/>
    </source>
</evidence>
<dbReference type="SUPFAM" id="SSF143597">
    <property type="entry name" value="YojJ-like"/>
    <property type="match status" value="1"/>
</dbReference>
<dbReference type="Proteomes" id="UP000318661">
    <property type="component" value="Unassembled WGS sequence"/>
</dbReference>
<dbReference type="PANTHER" id="PTHR34185:SF1">
    <property type="entry name" value="DIADENYLATE CYCLASE"/>
    <property type="match status" value="1"/>
</dbReference>
<dbReference type="GO" id="GO:0004016">
    <property type="term" value="F:adenylate cyclase activity"/>
    <property type="evidence" value="ECO:0007669"/>
    <property type="project" value="UniProtKB-UniRule"/>
</dbReference>
<feature type="transmembrane region" description="Helical" evidence="10">
    <location>
        <begin position="31"/>
        <end position="48"/>
    </location>
</feature>
<sequence>MPTIRVLDIIDIFIVTVLIYQLLLLIRGTRAVQLVTGVVILILAYAISRAVGLYTLQFVLQYLGVVIPIALLVIFQPELRRMLEQLGRGGVLVSGLAPHTLGREEIIRLVNDVSRAARILGLRKIGALIVLERRTGLADFIETGIKVDAVVTVQLLISLFFPNSPLHDGAAIIRGNRVVAAGCLLPLSENPVVARTLGTRHRAGLGIAEQTDAVAIIVSEETGTVTLAREGELIRGMSEEELKAALLELFAADTPAPASWWWRTFRRA</sequence>
<name>A0A537LT90_9BACT</name>
<keyword evidence="5 10" id="KW-0548">Nucleotidyltransferase</keyword>
<comment type="subunit">
    <text evidence="10">Probably a homodimer.</text>
</comment>
<evidence type="ECO:0000256" key="5">
    <source>
        <dbReference type="ARBA" id="ARBA00022695"/>
    </source>
</evidence>
<dbReference type="NCBIfam" id="TIGR00159">
    <property type="entry name" value="diadenylate cyclase CdaA"/>
    <property type="match status" value="1"/>
</dbReference>
<dbReference type="PANTHER" id="PTHR34185">
    <property type="entry name" value="DIADENYLATE CYCLASE"/>
    <property type="match status" value="1"/>
</dbReference>
<evidence type="ECO:0000256" key="4">
    <source>
        <dbReference type="ARBA" id="ARBA00022692"/>
    </source>
</evidence>
<keyword evidence="6 10" id="KW-0547">Nucleotide-binding</keyword>
<proteinExistence type="inferred from homology"/>
<comment type="caution">
    <text evidence="13">The sequence shown here is derived from an EMBL/GenBank/DDBJ whole genome shotgun (WGS) entry which is preliminary data.</text>
</comment>
<evidence type="ECO:0000256" key="8">
    <source>
        <dbReference type="ARBA" id="ARBA00022989"/>
    </source>
</evidence>
<dbReference type="InterPro" id="IPR014046">
    <property type="entry name" value="C-di-AMP_synthase"/>
</dbReference>
<dbReference type="GO" id="GO:0006171">
    <property type="term" value="P:cAMP biosynthetic process"/>
    <property type="evidence" value="ECO:0007669"/>
    <property type="project" value="InterPro"/>
</dbReference>
<keyword evidence="9 10" id="KW-0472">Membrane</keyword>
<reference evidence="14 15" key="1">
    <citation type="journal article" date="2019" name="Nat. Microbiol.">
        <title>Mediterranean grassland soil C-N compound turnover is dependent on rainfall and depth, and is mediated by genomically divergent microorganisms.</title>
        <authorList>
            <person name="Diamond S."/>
            <person name="Andeer P.F."/>
            <person name="Li Z."/>
            <person name="Crits-Christoph A."/>
            <person name="Burstein D."/>
            <person name="Anantharaman K."/>
            <person name="Lane K.R."/>
            <person name="Thomas B.C."/>
            <person name="Pan C."/>
            <person name="Northen T.R."/>
            <person name="Banfield J.F."/>
        </authorList>
    </citation>
    <scope>NUCLEOTIDE SEQUENCE [LARGE SCALE GENOMIC DNA]</scope>
    <source>
        <strain evidence="13">NP_1</strain>
        <strain evidence="12">NP_2</strain>
    </source>
</reference>
<gene>
    <name evidence="10" type="primary">dacA</name>
    <name evidence="13" type="ORF">E6G98_05435</name>
    <name evidence="12" type="ORF">E6G99_09375</name>
</gene>
<dbReference type="Pfam" id="PF19293">
    <property type="entry name" value="CdaA_N"/>
    <property type="match status" value="1"/>
</dbReference>
<dbReference type="HAMAP" id="MF_01499">
    <property type="entry name" value="DacA"/>
    <property type="match status" value="1"/>
</dbReference>
<keyword evidence="2 10" id="KW-1003">Cell membrane</keyword>
<dbReference type="EMBL" id="VBAJ01000236">
    <property type="protein sequence ID" value="TMJ06074.1"/>
    <property type="molecule type" value="Genomic_DNA"/>
</dbReference>
<feature type="transmembrane region" description="Helical" evidence="10">
    <location>
        <begin position="54"/>
        <end position="75"/>
    </location>
</feature>
<dbReference type="PIRSF" id="PIRSF004793">
    <property type="entry name" value="UCP004793"/>
    <property type="match status" value="1"/>
</dbReference>
<comment type="catalytic activity">
    <reaction evidence="1 10">
        <text>2 ATP = 3',3'-c-di-AMP + 2 diphosphate</text>
        <dbReference type="Rhea" id="RHEA:35655"/>
        <dbReference type="ChEBI" id="CHEBI:30616"/>
        <dbReference type="ChEBI" id="CHEBI:33019"/>
        <dbReference type="ChEBI" id="CHEBI:71500"/>
        <dbReference type="EC" id="2.7.7.85"/>
    </reaction>
</comment>
<dbReference type="InterPro" id="IPR036888">
    <property type="entry name" value="DNA_integrity_DisA_N_sf"/>
</dbReference>
<dbReference type="PROSITE" id="PS51794">
    <property type="entry name" value="DAC"/>
    <property type="match status" value="1"/>
</dbReference>
<keyword evidence="8 10" id="KW-1133">Transmembrane helix</keyword>
<evidence type="ECO:0000313" key="12">
    <source>
        <dbReference type="EMBL" id="TMJ06074.1"/>
    </source>
</evidence>
<dbReference type="Pfam" id="PF02457">
    <property type="entry name" value="DAC"/>
    <property type="match status" value="1"/>
</dbReference>
<dbReference type="InterPro" id="IPR050338">
    <property type="entry name" value="DisA"/>
</dbReference>
<evidence type="ECO:0000256" key="6">
    <source>
        <dbReference type="ARBA" id="ARBA00022741"/>
    </source>
</evidence>
<evidence type="ECO:0000259" key="11">
    <source>
        <dbReference type="PROSITE" id="PS51794"/>
    </source>
</evidence>
<feature type="domain" description="DAC" evidence="11">
    <location>
        <begin position="76"/>
        <end position="239"/>
    </location>
</feature>
<dbReference type="Gene3D" id="3.40.1700.10">
    <property type="entry name" value="DNA integrity scanning protein, DisA, N-terminal domain"/>
    <property type="match status" value="1"/>
</dbReference>
<evidence type="ECO:0000313" key="13">
    <source>
        <dbReference type="EMBL" id="TMJ11238.1"/>
    </source>
</evidence>
<evidence type="ECO:0000256" key="7">
    <source>
        <dbReference type="ARBA" id="ARBA00022840"/>
    </source>
</evidence>
<dbReference type="InterPro" id="IPR003390">
    <property type="entry name" value="DNA_integrity_scan_DisA_N"/>
</dbReference>
<dbReference type="EMBL" id="VBAI01000073">
    <property type="protein sequence ID" value="TMJ11238.1"/>
    <property type="molecule type" value="Genomic_DNA"/>
</dbReference>
<dbReference type="FunFam" id="3.40.1700.10:FF:000002">
    <property type="entry name" value="Diadenylate cyclase"/>
    <property type="match status" value="1"/>
</dbReference>
<evidence type="ECO:0000256" key="10">
    <source>
        <dbReference type="HAMAP-Rule" id="MF_01499"/>
    </source>
</evidence>
<feature type="transmembrane region" description="Helical" evidence="10">
    <location>
        <begin position="6"/>
        <end position="24"/>
    </location>
</feature>
<evidence type="ECO:0000313" key="15">
    <source>
        <dbReference type="Proteomes" id="UP000318661"/>
    </source>
</evidence>
<evidence type="ECO:0000256" key="2">
    <source>
        <dbReference type="ARBA" id="ARBA00022475"/>
    </source>
</evidence>
<dbReference type="InterPro" id="IPR045585">
    <property type="entry name" value="CdaA_N"/>
</dbReference>
<protein>
    <recommendedName>
        <fullName evidence="10">Diadenylate cyclase</fullName>
        <shortName evidence="10">DAC</shortName>
        <ecNumber evidence="10">2.7.7.85</ecNumber>
    </recommendedName>
    <alternativeName>
        <fullName evidence="10">Cyclic-di-AMP synthase</fullName>
        <shortName evidence="10">c-di-AMP synthase</shortName>
    </alternativeName>
</protein>
<dbReference type="GO" id="GO:0005524">
    <property type="term" value="F:ATP binding"/>
    <property type="evidence" value="ECO:0007669"/>
    <property type="project" value="UniProtKB-UniRule"/>
</dbReference>
<keyword evidence="7 10" id="KW-0067">ATP-binding</keyword>
<dbReference type="EC" id="2.7.7.85" evidence="10"/>
<evidence type="ECO:0000313" key="14">
    <source>
        <dbReference type="Proteomes" id="UP000315217"/>
    </source>
</evidence>
<keyword evidence="3 10" id="KW-0808">Transferase</keyword>
<comment type="function">
    <text evidence="10">Catalyzes the condensation of 2 ATP molecules into cyclic di-AMP (c-di-AMP), a second messenger used to regulate differing processes in different bacteria.</text>
</comment>
<dbReference type="GO" id="GO:0106408">
    <property type="term" value="F:diadenylate cyclase activity"/>
    <property type="evidence" value="ECO:0007669"/>
    <property type="project" value="UniProtKB-EC"/>
</dbReference>
<keyword evidence="4 10" id="KW-0812">Transmembrane</keyword>
<dbReference type="AlphaFoldDB" id="A0A537LT90"/>
<organism evidence="13 14">
    <name type="scientific">Candidatus Segetimicrobium genomatis</name>
    <dbReference type="NCBI Taxonomy" id="2569760"/>
    <lineage>
        <taxon>Bacteria</taxon>
        <taxon>Bacillati</taxon>
        <taxon>Candidatus Sysuimicrobiota</taxon>
        <taxon>Candidatus Sysuimicrobiia</taxon>
        <taxon>Candidatus Sysuimicrobiales</taxon>
        <taxon>Candidatus Segetimicrobiaceae</taxon>
        <taxon>Candidatus Segetimicrobium</taxon>
    </lineage>
</organism>
<comment type="similarity">
    <text evidence="10">Belongs to the adenylate cyclase family. DacA/CdaA subfamily.</text>
</comment>
<accession>A0A537LT90</accession>
<dbReference type="InterPro" id="IPR034701">
    <property type="entry name" value="CdaA"/>
</dbReference>
<dbReference type="Proteomes" id="UP000315217">
    <property type="component" value="Unassembled WGS sequence"/>
</dbReference>
<comment type="caution">
    <text evidence="10">Lacks conserved residue(s) required for the propagation of feature annotation.</text>
</comment>